<accession>A0ABW5N387</accession>
<keyword evidence="2" id="KW-1185">Reference proteome</keyword>
<protein>
    <submittedName>
        <fullName evidence="1">Uncharacterized protein</fullName>
    </submittedName>
</protein>
<evidence type="ECO:0000313" key="2">
    <source>
        <dbReference type="Proteomes" id="UP001597459"/>
    </source>
</evidence>
<reference evidence="2" key="1">
    <citation type="journal article" date="2019" name="Int. J. Syst. Evol. Microbiol.">
        <title>The Global Catalogue of Microorganisms (GCM) 10K type strain sequencing project: providing services to taxonomists for standard genome sequencing and annotation.</title>
        <authorList>
            <consortium name="The Broad Institute Genomics Platform"/>
            <consortium name="The Broad Institute Genome Sequencing Center for Infectious Disease"/>
            <person name="Wu L."/>
            <person name="Ma J."/>
        </authorList>
    </citation>
    <scope>NUCLEOTIDE SEQUENCE [LARGE SCALE GENOMIC DNA]</scope>
    <source>
        <strain evidence="2">KCTC 42423</strain>
    </source>
</reference>
<evidence type="ECO:0000313" key="1">
    <source>
        <dbReference type="EMBL" id="MFD2589536.1"/>
    </source>
</evidence>
<name>A0ABW5N387_9FLAO</name>
<dbReference type="EMBL" id="JBHULX010000001">
    <property type="protein sequence ID" value="MFD2589536.1"/>
    <property type="molecule type" value="Genomic_DNA"/>
</dbReference>
<sequence>MIRSFSTIFIISILCFIGCKQEQSNTGIETEETIVLDSLAKEKNKIKILKLSPQAEKDLESYKDFDNLRKLIRSLNNSNAYYTKKYADSIDLLIDTFNENLTKELKVNPISSRMVVLSTESGLLNELKNRKKPVPEKLLEAKKKLVIAYNSLVIQLNELSLAIPDNIEKELLRDSKDIRESDIE</sequence>
<dbReference type="RefSeq" id="WP_176027854.1">
    <property type="nucleotide sequence ID" value="NZ_JBHSJV010000001.1"/>
</dbReference>
<organism evidence="1 2">
    <name type="scientific">Aquimarina hainanensis</name>
    <dbReference type="NCBI Taxonomy" id="1578017"/>
    <lineage>
        <taxon>Bacteria</taxon>
        <taxon>Pseudomonadati</taxon>
        <taxon>Bacteroidota</taxon>
        <taxon>Flavobacteriia</taxon>
        <taxon>Flavobacteriales</taxon>
        <taxon>Flavobacteriaceae</taxon>
        <taxon>Aquimarina</taxon>
    </lineage>
</organism>
<gene>
    <name evidence="1" type="ORF">ACFSTE_01745</name>
</gene>
<proteinExistence type="predicted"/>
<dbReference type="Proteomes" id="UP001597459">
    <property type="component" value="Unassembled WGS sequence"/>
</dbReference>
<comment type="caution">
    <text evidence="1">The sequence shown here is derived from an EMBL/GenBank/DDBJ whole genome shotgun (WGS) entry which is preliminary data.</text>
</comment>